<keyword evidence="7 10" id="KW-0472">Membrane</keyword>
<name>A0AAV2ZWU1_PYXAD</name>
<keyword evidence="3 10" id="KW-0812">Transmembrane</keyword>
<dbReference type="GO" id="GO:0004930">
    <property type="term" value="F:G protein-coupled receptor activity"/>
    <property type="evidence" value="ECO:0007669"/>
    <property type="project" value="UniProtKB-KW"/>
</dbReference>
<evidence type="ECO:0000256" key="6">
    <source>
        <dbReference type="ARBA" id="ARBA00023040"/>
    </source>
</evidence>
<dbReference type="InterPro" id="IPR017452">
    <property type="entry name" value="GPCR_Rhodpsn_7TM"/>
</dbReference>
<feature type="domain" description="G-protein coupled receptors family 1 profile" evidence="11">
    <location>
        <begin position="42"/>
        <end position="290"/>
    </location>
</feature>
<keyword evidence="13" id="KW-1185">Reference proteome</keyword>
<dbReference type="InterPro" id="IPR000725">
    <property type="entry name" value="Olfact_rcpt"/>
</dbReference>
<evidence type="ECO:0000256" key="2">
    <source>
        <dbReference type="ARBA" id="ARBA00022475"/>
    </source>
</evidence>
<dbReference type="PRINTS" id="PR00237">
    <property type="entry name" value="GPCRRHODOPSN"/>
</dbReference>
<sequence length="312" mass="35531">MSITKNYTLILEFCIVPFSANMEDGFLISSLFVMIYFTGVLMNSVIILVIYKNDHLHKPMYLFLCNLSVVDLCYTTVIVPKLLYILISGNNIVSFTQCFVQMCFFFWIGSTEDLLLFTMAYDRYVAICNPLHYHFILSMKACSLLITVIWVSGCLNSVLISISFTKMSFCHSIIHHFFCDSKALTKISCGGTELFYIVVYVELVVFGLIPFVCTLASYLKIIRVILGIKSSDGRKKTFSTCSSHLVVLLIYYVTIATVVMMPSSKYSDLLEQIFTMLYSIVAPMVNPLIYSLRNRDIQKGLLSLIMVKETFQ</sequence>
<dbReference type="PANTHER" id="PTHR26452">
    <property type="entry name" value="OLFACTORY RECEPTOR"/>
    <property type="match status" value="1"/>
</dbReference>
<dbReference type="SUPFAM" id="SSF81321">
    <property type="entry name" value="Family A G protein-coupled receptor-like"/>
    <property type="match status" value="1"/>
</dbReference>
<evidence type="ECO:0000313" key="12">
    <source>
        <dbReference type="EMBL" id="DBA19159.1"/>
    </source>
</evidence>
<feature type="transmembrane region" description="Helical" evidence="10">
    <location>
        <begin position="26"/>
        <end position="51"/>
    </location>
</feature>
<dbReference type="CDD" id="cd13954">
    <property type="entry name" value="7tmA_OR"/>
    <property type="match status" value="1"/>
</dbReference>
<dbReference type="EMBL" id="DYDO01000008">
    <property type="protein sequence ID" value="DBA19159.1"/>
    <property type="molecule type" value="Genomic_DNA"/>
</dbReference>
<evidence type="ECO:0000256" key="7">
    <source>
        <dbReference type="ARBA" id="ARBA00023136"/>
    </source>
</evidence>
<dbReference type="GO" id="GO:0004984">
    <property type="term" value="F:olfactory receptor activity"/>
    <property type="evidence" value="ECO:0007669"/>
    <property type="project" value="InterPro"/>
</dbReference>
<comment type="subcellular location">
    <subcellularLocation>
        <location evidence="1">Cell membrane</location>
        <topology evidence="1">Multi-pass membrane protein</topology>
    </subcellularLocation>
</comment>
<dbReference type="FunFam" id="1.20.1070.10:FF:000015">
    <property type="entry name" value="Olfactory receptor"/>
    <property type="match status" value="1"/>
</dbReference>
<feature type="transmembrane region" description="Helical" evidence="10">
    <location>
        <begin position="194"/>
        <end position="219"/>
    </location>
</feature>
<evidence type="ECO:0000256" key="5">
    <source>
        <dbReference type="ARBA" id="ARBA00022989"/>
    </source>
</evidence>
<dbReference type="PRINTS" id="PR00245">
    <property type="entry name" value="OLFACTORYR"/>
</dbReference>
<evidence type="ECO:0000256" key="4">
    <source>
        <dbReference type="ARBA" id="ARBA00022725"/>
    </source>
</evidence>
<evidence type="ECO:0000256" key="9">
    <source>
        <dbReference type="ARBA" id="ARBA00023224"/>
    </source>
</evidence>
<keyword evidence="4" id="KW-0552">Olfaction</keyword>
<evidence type="ECO:0000256" key="3">
    <source>
        <dbReference type="ARBA" id="ARBA00022692"/>
    </source>
</evidence>
<evidence type="ECO:0000256" key="8">
    <source>
        <dbReference type="ARBA" id="ARBA00023170"/>
    </source>
</evidence>
<dbReference type="GO" id="GO:0005886">
    <property type="term" value="C:plasma membrane"/>
    <property type="evidence" value="ECO:0007669"/>
    <property type="project" value="UniProtKB-SubCell"/>
</dbReference>
<protein>
    <recommendedName>
        <fullName evidence="11">G-protein coupled receptors family 1 profile domain-containing protein</fullName>
    </recommendedName>
</protein>
<keyword evidence="5 10" id="KW-1133">Transmembrane helix</keyword>
<feature type="transmembrane region" description="Helical" evidence="10">
    <location>
        <begin position="273"/>
        <end position="292"/>
    </location>
</feature>
<keyword evidence="2" id="KW-1003">Cell membrane</keyword>
<keyword evidence="6" id="KW-0297">G-protein coupled receptor</keyword>
<organism evidence="12 13">
    <name type="scientific">Pyxicephalus adspersus</name>
    <name type="common">African bullfrog</name>
    <dbReference type="NCBI Taxonomy" id="30357"/>
    <lineage>
        <taxon>Eukaryota</taxon>
        <taxon>Metazoa</taxon>
        <taxon>Chordata</taxon>
        <taxon>Craniata</taxon>
        <taxon>Vertebrata</taxon>
        <taxon>Euteleostomi</taxon>
        <taxon>Amphibia</taxon>
        <taxon>Batrachia</taxon>
        <taxon>Anura</taxon>
        <taxon>Neobatrachia</taxon>
        <taxon>Ranoidea</taxon>
        <taxon>Pyxicephalidae</taxon>
        <taxon>Pyxicephalinae</taxon>
        <taxon>Pyxicephalus</taxon>
    </lineage>
</organism>
<evidence type="ECO:0000256" key="10">
    <source>
        <dbReference type="SAM" id="Phobius"/>
    </source>
</evidence>
<dbReference type="Proteomes" id="UP001181693">
    <property type="component" value="Unassembled WGS sequence"/>
</dbReference>
<dbReference type="InterPro" id="IPR050516">
    <property type="entry name" value="Olfactory_GPCR"/>
</dbReference>
<keyword evidence="9" id="KW-0807">Transducer</keyword>
<evidence type="ECO:0000256" key="1">
    <source>
        <dbReference type="ARBA" id="ARBA00004651"/>
    </source>
</evidence>
<feature type="transmembrane region" description="Helical" evidence="10">
    <location>
        <begin position="240"/>
        <end position="261"/>
    </location>
</feature>
<dbReference type="Gene3D" id="1.20.1070.10">
    <property type="entry name" value="Rhodopsin 7-helix transmembrane proteins"/>
    <property type="match status" value="1"/>
</dbReference>
<evidence type="ECO:0000259" key="11">
    <source>
        <dbReference type="PROSITE" id="PS50262"/>
    </source>
</evidence>
<comment type="caution">
    <text evidence="12">The sequence shown here is derived from an EMBL/GenBank/DDBJ whole genome shotgun (WGS) entry which is preliminary data.</text>
</comment>
<feature type="transmembrane region" description="Helical" evidence="10">
    <location>
        <begin position="99"/>
        <end position="121"/>
    </location>
</feature>
<reference evidence="12" key="1">
    <citation type="thesis" date="2020" institute="ProQuest LLC" country="789 East Eisenhower Parkway, Ann Arbor, MI, USA">
        <title>Comparative Genomics and Chromosome Evolution.</title>
        <authorList>
            <person name="Mudd A.B."/>
        </authorList>
    </citation>
    <scope>NUCLEOTIDE SEQUENCE</scope>
    <source>
        <strain evidence="12">1538</strain>
        <tissue evidence="12">Blood</tissue>
    </source>
</reference>
<keyword evidence="4" id="KW-0716">Sensory transduction</keyword>
<dbReference type="Pfam" id="PF13853">
    <property type="entry name" value="7tm_4"/>
    <property type="match status" value="1"/>
</dbReference>
<dbReference type="PROSITE" id="PS50262">
    <property type="entry name" value="G_PROTEIN_RECEP_F1_2"/>
    <property type="match status" value="1"/>
</dbReference>
<feature type="transmembrane region" description="Helical" evidence="10">
    <location>
        <begin position="63"/>
        <end position="87"/>
    </location>
</feature>
<evidence type="ECO:0000313" key="13">
    <source>
        <dbReference type="Proteomes" id="UP001181693"/>
    </source>
</evidence>
<keyword evidence="8" id="KW-0675">Receptor</keyword>
<accession>A0AAV2ZWU1</accession>
<gene>
    <name evidence="12" type="ORF">GDO54_015026</name>
</gene>
<feature type="transmembrane region" description="Helical" evidence="10">
    <location>
        <begin position="142"/>
        <end position="164"/>
    </location>
</feature>
<dbReference type="AlphaFoldDB" id="A0AAV2ZWU1"/>
<proteinExistence type="predicted"/>
<dbReference type="InterPro" id="IPR000276">
    <property type="entry name" value="GPCR_Rhodpsn"/>
</dbReference>